<dbReference type="PANTHER" id="PTHR40394:SF2">
    <property type="entry name" value="QUINOL:CYTOCHROME C OXIDOREDUCTASE MEMBRANE PROTEIN"/>
    <property type="match status" value="1"/>
</dbReference>
<name>A0A0P6YF06_9CHLR</name>
<dbReference type="InterPro" id="IPR009056">
    <property type="entry name" value="Cyt_c-like_dom"/>
</dbReference>
<dbReference type="GO" id="GO:0009055">
    <property type="term" value="F:electron transfer activity"/>
    <property type="evidence" value="ECO:0007669"/>
    <property type="project" value="InterPro"/>
</dbReference>
<sequence length="171" mass="18566">MTKRLILILALLALPLIVGLLFTYDVIKIEWISLMEIQPSFNPQEDPLPLPPNSVPIQGAAYIPKLGAPVNPVAADETSLARGEQLYQTHCALCHGPEGKGNGPFSAFLVKNRPANLLEGNAVTQSDGAMFMVITDGVAERMPALKENLPTPQSRWDVVNFVRSLQKKAAP</sequence>
<dbReference type="SUPFAM" id="SSF46626">
    <property type="entry name" value="Cytochrome c"/>
    <property type="match status" value="1"/>
</dbReference>
<protein>
    <recommendedName>
        <fullName evidence="5">Cytochrome c domain-containing protein</fullName>
    </recommendedName>
</protein>
<dbReference type="Pfam" id="PF13442">
    <property type="entry name" value="Cytochrome_CBB3"/>
    <property type="match status" value="1"/>
</dbReference>
<keyword evidence="1 4" id="KW-0349">Heme</keyword>
<organism evidence="6 7">
    <name type="scientific">Levilinea saccharolytica</name>
    <dbReference type="NCBI Taxonomy" id="229921"/>
    <lineage>
        <taxon>Bacteria</taxon>
        <taxon>Bacillati</taxon>
        <taxon>Chloroflexota</taxon>
        <taxon>Anaerolineae</taxon>
        <taxon>Anaerolineales</taxon>
        <taxon>Anaerolineaceae</taxon>
        <taxon>Levilinea</taxon>
    </lineage>
</organism>
<dbReference type="AlphaFoldDB" id="A0A0P6YF06"/>
<evidence type="ECO:0000313" key="6">
    <source>
        <dbReference type="EMBL" id="KPL83549.1"/>
    </source>
</evidence>
<evidence type="ECO:0000256" key="3">
    <source>
        <dbReference type="ARBA" id="ARBA00023004"/>
    </source>
</evidence>
<feature type="domain" description="Cytochrome c" evidence="5">
    <location>
        <begin position="78"/>
        <end position="166"/>
    </location>
</feature>
<dbReference type="PANTHER" id="PTHR40394">
    <property type="entry name" value="LIPOPROTEIN-RELATED"/>
    <property type="match status" value="1"/>
</dbReference>
<dbReference type="GO" id="GO:0046872">
    <property type="term" value="F:metal ion binding"/>
    <property type="evidence" value="ECO:0007669"/>
    <property type="project" value="UniProtKB-KW"/>
</dbReference>
<evidence type="ECO:0000256" key="4">
    <source>
        <dbReference type="PROSITE-ProRule" id="PRU00433"/>
    </source>
</evidence>
<evidence type="ECO:0000313" key="7">
    <source>
        <dbReference type="Proteomes" id="UP000050501"/>
    </source>
</evidence>
<keyword evidence="3 4" id="KW-0408">Iron</keyword>
<evidence type="ECO:0000256" key="2">
    <source>
        <dbReference type="ARBA" id="ARBA00022723"/>
    </source>
</evidence>
<dbReference type="OrthoDB" id="335174at2"/>
<dbReference type="EMBL" id="LGCM01000029">
    <property type="protein sequence ID" value="KPL83549.1"/>
    <property type="molecule type" value="Genomic_DNA"/>
</dbReference>
<proteinExistence type="predicted"/>
<dbReference type="InterPro" id="IPR036909">
    <property type="entry name" value="Cyt_c-like_dom_sf"/>
</dbReference>
<keyword evidence="7" id="KW-1185">Reference proteome</keyword>
<comment type="caution">
    <text evidence="6">The sequence shown here is derived from an EMBL/GenBank/DDBJ whole genome shotgun (WGS) entry which is preliminary data.</text>
</comment>
<dbReference type="STRING" id="229921.ADN01_07450"/>
<dbReference type="Gene3D" id="1.10.760.10">
    <property type="entry name" value="Cytochrome c-like domain"/>
    <property type="match status" value="1"/>
</dbReference>
<gene>
    <name evidence="6" type="ORF">ADN01_07450</name>
</gene>
<reference evidence="6 7" key="1">
    <citation type="submission" date="2015-07" db="EMBL/GenBank/DDBJ databases">
        <title>Genome sequence of Levilinea saccharolytica DSM 16555.</title>
        <authorList>
            <person name="Hemp J."/>
            <person name="Ward L.M."/>
            <person name="Pace L.A."/>
            <person name="Fischer W.W."/>
        </authorList>
    </citation>
    <scope>NUCLEOTIDE SEQUENCE [LARGE SCALE GENOMIC DNA]</scope>
    <source>
        <strain evidence="6 7">KIBI-1</strain>
    </source>
</reference>
<dbReference type="RefSeq" id="WP_062418786.1">
    <property type="nucleotide sequence ID" value="NZ_DF967974.1"/>
</dbReference>
<keyword evidence="2 4" id="KW-0479">Metal-binding</keyword>
<accession>A0A0P6YF06</accession>
<dbReference type="GO" id="GO:0020037">
    <property type="term" value="F:heme binding"/>
    <property type="evidence" value="ECO:0007669"/>
    <property type="project" value="InterPro"/>
</dbReference>
<evidence type="ECO:0000259" key="5">
    <source>
        <dbReference type="PROSITE" id="PS51007"/>
    </source>
</evidence>
<dbReference type="PROSITE" id="PS51007">
    <property type="entry name" value="CYTC"/>
    <property type="match status" value="1"/>
</dbReference>
<dbReference type="Proteomes" id="UP000050501">
    <property type="component" value="Unassembled WGS sequence"/>
</dbReference>
<evidence type="ECO:0000256" key="1">
    <source>
        <dbReference type="ARBA" id="ARBA00022617"/>
    </source>
</evidence>